<accession>A0A2G7T674</accession>
<name>A0A2G7T674_9FLAO</name>
<proteinExistence type="predicted"/>
<feature type="chain" id="PRO_5013620689" description="Ig-like domain-containing protein" evidence="1">
    <location>
        <begin position="30"/>
        <end position="203"/>
    </location>
</feature>
<protein>
    <recommendedName>
        <fullName evidence="3">Ig-like domain-containing protein</fullName>
    </recommendedName>
</protein>
<organism evidence="2">
    <name type="scientific">Chryseobacterium sp. B5</name>
    <dbReference type="NCBI Taxonomy" id="2050562"/>
    <lineage>
        <taxon>Bacteria</taxon>
        <taxon>Pseudomonadati</taxon>
        <taxon>Bacteroidota</taxon>
        <taxon>Flavobacteriia</taxon>
        <taxon>Flavobacteriales</taxon>
        <taxon>Weeksellaceae</taxon>
        <taxon>Chryseobacterium group</taxon>
        <taxon>Chryseobacterium</taxon>
    </lineage>
</organism>
<gene>
    <name evidence="2" type="ORF">CTI11_20005</name>
</gene>
<sequence>MNRTPIAQRLLAASLGGLGLALTALPAMAESQYGSGTGTITAQAKVNLSVTVPKLILLRVGSTNTTVDTVTWTSTLSIPGVPTTPLASVNNTNVDWNGAAPTVATASAAATLTVYAWTNAGAGTINCAVGAWNATGGPANADFTVTTTGNLPHPGPNLGACASTSFPSNVVATGTWAYALGGTPANWAANTYTNVITYTAQGI</sequence>
<feature type="signal peptide" evidence="1">
    <location>
        <begin position="1"/>
        <end position="29"/>
    </location>
</feature>
<evidence type="ECO:0008006" key="3">
    <source>
        <dbReference type="Google" id="ProtNLM"/>
    </source>
</evidence>
<evidence type="ECO:0000256" key="1">
    <source>
        <dbReference type="SAM" id="SignalP"/>
    </source>
</evidence>
<evidence type="ECO:0000313" key="2">
    <source>
        <dbReference type="EMBL" id="PII34567.1"/>
    </source>
</evidence>
<dbReference type="AlphaFoldDB" id="A0A2G7T674"/>
<reference evidence="2" key="1">
    <citation type="submission" date="2017-10" db="EMBL/GenBank/DDBJ databases">
        <title>Chryseobacterium sp. B5 is a hydrocarbonoclastic and plant growth promoting bacterium.</title>
        <authorList>
            <person name="Thijs S."/>
            <person name="Gkorezis P."/>
            <person name="Van Hamme J."/>
        </authorList>
    </citation>
    <scope>NUCLEOTIDE SEQUENCE</scope>
    <source>
        <strain evidence="2">B5</strain>
    </source>
</reference>
<comment type="caution">
    <text evidence="2">The sequence shown here is derived from an EMBL/GenBank/DDBJ whole genome shotgun (WGS) entry which is preliminary data.</text>
</comment>
<dbReference type="EMBL" id="PEKC01000095">
    <property type="protein sequence ID" value="PII34567.1"/>
    <property type="molecule type" value="Genomic_DNA"/>
</dbReference>
<keyword evidence="1" id="KW-0732">Signal</keyword>